<evidence type="ECO:0000313" key="2">
    <source>
        <dbReference type="Proteomes" id="UP001177003"/>
    </source>
</evidence>
<accession>A0AA35VNF4</accession>
<protein>
    <submittedName>
        <fullName evidence="1">Uncharacterized protein</fullName>
    </submittedName>
</protein>
<reference evidence="1" key="1">
    <citation type="submission" date="2023-04" db="EMBL/GenBank/DDBJ databases">
        <authorList>
            <person name="Vijverberg K."/>
            <person name="Xiong W."/>
            <person name="Schranz E."/>
        </authorList>
    </citation>
    <scope>NUCLEOTIDE SEQUENCE</scope>
</reference>
<sequence>MLMKYDNQISQEKKAKYFQFLIQVFTSKVEESRSFLLQFNMSSLSEKFFLVTRMISGKTTSQLFCGSLVDFYVKEGPPSISMYNKGLLLLEPLNNPLVQTKQQLELLLLFPLDSNPIQKATSATKRAQDGNHSKVCSWFKRHSSCENIPREIIKQNGRFQKHGDGGSLFDERHLGKEKHENLCLCGYYSDRKRFLEDLVCEIVSEDVCQLF</sequence>
<gene>
    <name evidence="1" type="ORF">LSALG_LOCUS6869</name>
</gene>
<organism evidence="1 2">
    <name type="scientific">Lactuca saligna</name>
    <name type="common">Willowleaf lettuce</name>
    <dbReference type="NCBI Taxonomy" id="75948"/>
    <lineage>
        <taxon>Eukaryota</taxon>
        <taxon>Viridiplantae</taxon>
        <taxon>Streptophyta</taxon>
        <taxon>Embryophyta</taxon>
        <taxon>Tracheophyta</taxon>
        <taxon>Spermatophyta</taxon>
        <taxon>Magnoliopsida</taxon>
        <taxon>eudicotyledons</taxon>
        <taxon>Gunneridae</taxon>
        <taxon>Pentapetalae</taxon>
        <taxon>asterids</taxon>
        <taxon>campanulids</taxon>
        <taxon>Asterales</taxon>
        <taxon>Asteraceae</taxon>
        <taxon>Cichorioideae</taxon>
        <taxon>Cichorieae</taxon>
        <taxon>Lactucinae</taxon>
        <taxon>Lactuca</taxon>
    </lineage>
</organism>
<dbReference type="EMBL" id="OX465086">
    <property type="protein sequence ID" value="CAI9266302.1"/>
    <property type="molecule type" value="Genomic_DNA"/>
</dbReference>
<name>A0AA35VNF4_LACSI</name>
<evidence type="ECO:0000313" key="1">
    <source>
        <dbReference type="EMBL" id="CAI9266302.1"/>
    </source>
</evidence>
<dbReference type="AlphaFoldDB" id="A0AA35VNF4"/>
<proteinExistence type="predicted"/>
<keyword evidence="2" id="KW-1185">Reference proteome</keyword>
<dbReference type="Proteomes" id="UP001177003">
    <property type="component" value="Chromosome 0"/>
</dbReference>